<protein>
    <submittedName>
        <fullName evidence="2">Uncharacterized protein</fullName>
    </submittedName>
</protein>
<gene>
    <name evidence="2" type="ORF">F5878DRAFT_532689</name>
</gene>
<proteinExistence type="predicted"/>
<dbReference type="EMBL" id="MU806058">
    <property type="protein sequence ID" value="KAJ3840939.1"/>
    <property type="molecule type" value="Genomic_DNA"/>
</dbReference>
<accession>A0AA38PDI7</accession>
<reference evidence="2" key="1">
    <citation type="submission" date="2022-08" db="EMBL/GenBank/DDBJ databases">
        <authorList>
            <consortium name="DOE Joint Genome Institute"/>
            <person name="Min B."/>
            <person name="Riley R."/>
            <person name="Sierra-Patev S."/>
            <person name="Naranjo-Ortiz M."/>
            <person name="Looney B."/>
            <person name="Konkel Z."/>
            <person name="Slot J.C."/>
            <person name="Sakamoto Y."/>
            <person name="Steenwyk J.L."/>
            <person name="Rokas A."/>
            <person name="Carro J."/>
            <person name="Camarero S."/>
            <person name="Ferreira P."/>
            <person name="Molpeceres G."/>
            <person name="Ruiz-Duenas F.J."/>
            <person name="Serrano A."/>
            <person name="Henrissat B."/>
            <person name="Drula E."/>
            <person name="Hughes K.W."/>
            <person name="Mata J.L."/>
            <person name="Ishikawa N.K."/>
            <person name="Vargas-Isla R."/>
            <person name="Ushijima S."/>
            <person name="Smith C.A."/>
            <person name="Ahrendt S."/>
            <person name="Andreopoulos W."/>
            <person name="He G."/>
            <person name="Labutti K."/>
            <person name="Lipzen A."/>
            <person name="Ng V."/>
            <person name="Sandor L."/>
            <person name="Barry K."/>
            <person name="Martinez A.T."/>
            <person name="Xiao Y."/>
            <person name="Gibbons J.G."/>
            <person name="Terashima K."/>
            <person name="Hibbett D.S."/>
            <person name="Grigoriev I.V."/>
        </authorList>
    </citation>
    <scope>NUCLEOTIDE SEQUENCE</scope>
    <source>
        <strain evidence="2">TFB9207</strain>
    </source>
</reference>
<organism evidence="2 3">
    <name type="scientific">Lentinula raphanica</name>
    <dbReference type="NCBI Taxonomy" id="153919"/>
    <lineage>
        <taxon>Eukaryota</taxon>
        <taxon>Fungi</taxon>
        <taxon>Dikarya</taxon>
        <taxon>Basidiomycota</taxon>
        <taxon>Agaricomycotina</taxon>
        <taxon>Agaricomycetes</taxon>
        <taxon>Agaricomycetidae</taxon>
        <taxon>Agaricales</taxon>
        <taxon>Marasmiineae</taxon>
        <taxon>Omphalotaceae</taxon>
        <taxon>Lentinula</taxon>
    </lineage>
</organism>
<keyword evidence="3" id="KW-1185">Reference proteome</keyword>
<name>A0AA38PDI7_9AGAR</name>
<dbReference type="AlphaFoldDB" id="A0AA38PDI7"/>
<evidence type="ECO:0000256" key="1">
    <source>
        <dbReference type="SAM" id="MobiDB-lite"/>
    </source>
</evidence>
<sequence length="181" mass="20006">MTLRVVGFSRVSPPLALPPSSSSPKPSSKSPPSSKAKGKGKATDHGYADSSYDPLVYALPIIHIVGEFRGSDVDESVARRARGTIRMIGDRAIRWNLISSEVSTPDRDEWVMEGVQVGEIGSAMGVVGMWTGAQHERGDPIGLLSTSIYYSYNRSIRYRTKLGLEDGVRRYEYYRCLEYQA</sequence>
<dbReference type="Proteomes" id="UP001163846">
    <property type="component" value="Unassembled WGS sequence"/>
</dbReference>
<evidence type="ECO:0000313" key="3">
    <source>
        <dbReference type="Proteomes" id="UP001163846"/>
    </source>
</evidence>
<feature type="region of interest" description="Disordered" evidence="1">
    <location>
        <begin position="1"/>
        <end position="46"/>
    </location>
</feature>
<comment type="caution">
    <text evidence="2">The sequence shown here is derived from an EMBL/GenBank/DDBJ whole genome shotgun (WGS) entry which is preliminary data.</text>
</comment>
<evidence type="ECO:0000313" key="2">
    <source>
        <dbReference type="EMBL" id="KAJ3840939.1"/>
    </source>
</evidence>
<feature type="compositionally biased region" description="Low complexity" evidence="1">
    <location>
        <begin position="12"/>
        <end position="35"/>
    </location>
</feature>